<reference evidence="1" key="1">
    <citation type="submission" date="2021-06" db="EMBL/GenBank/DDBJ databases">
        <authorList>
            <person name="Kallberg Y."/>
            <person name="Tangrot J."/>
            <person name="Rosling A."/>
        </authorList>
    </citation>
    <scope>NUCLEOTIDE SEQUENCE</scope>
    <source>
        <strain evidence="1">FL966</strain>
    </source>
</reference>
<accession>A0A9N9GAT7</accession>
<keyword evidence="2" id="KW-1185">Reference proteome</keyword>
<name>A0A9N9GAT7_9GLOM</name>
<proteinExistence type="predicted"/>
<dbReference type="Proteomes" id="UP000789759">
    <property type="component" value="Unassembled WGS sequence"/>
</dbReference>
<organism evidence="1 2">
    <name type="scientific">Cetraspora pellucida</name>
    <dbReference type="NCBI Taxonomy" id="1433469"/>
    <lineage>
        <taxon>Eukaryota</taxon>
        <taxon>Fungi</taxon>
        <taxon>Fungi incertae sedis</taxon>
        <taxon>Mucoromycota</taxon>
        <taxon>Glomeromycotina</taxon>
        <taxon>Glomeromycetes</taxon>
        <taxon>Diversisporales</taxon>
        <taxon>Gigasporaceae</taxon>
        <taxon>Cetraspora</taxon>
    </lineage>
</organism>
<comment type="caution">
    <text evidence="1">The sequence shown here is derived from an EMBL/GenBank/DDBJ whole genome shotgun (WGS) entry which is preliminary data.</text>
</comment>
<dbReference type="AlphaFoldDB" id="A0A9N9GAT7"/>
<gene>
    <name evidence="1" type="ORF">CPELLU_LOCUS6461</name>
</gene>
<protein>
    <submittedName>
        <fullName evidence="1">5200_t:CDS:1</fullName>
    </submittedName>
</protein>
<evidence type="ECO:0000313" key="1">
    <source>
        <dbReference type="EMBL" id="CAG8589410.1"/>
    </source>
</evidence>
<evidence type="ECO:0000313" key="2">
    <source>
        <dbReference type="Proteomes" id="UP000789759"/>
    </source>
</evidence>
<sequence>MSISISTLSLVDANQILKKEQIPTQHQRNIELLDPTDNNLNDLYKEIFVKNTNDKLLKNYSNIEKTDSKTDNEVDNKNELSVFICKYIL</sequence>
<dbReference type="EMBL" id="CAJVQA010004019">
    <property type="protein sequence ID" value="CAG8589410.1"/>
    <property type="molecule type" value="Genomic_DNA"/>
</dbReference>